<feature type="chain" id="PRO_5041912658" description="Ricin B lectin domain-containing protein" evidence="1">
    <location>
        <begin position="23"/>
        <end position="165"/>
    </location>
</feature>
<sequence>MLRCSILTALVFVQATISTVAALDAGTYIISKKRATGDSTICLDVGTRSGAVISAYNCNEETNPPQWRIDTYPSDNNVVYTFQWDTDVYMTYDKPAADGVEIITGKTRHTFRLEPVGGSNVRFRIIPPLKDGFSVTSGESSTFAYWKPISDTNTDDEWDFLPVVL</sequence>
<proteinExistence type="predicted"/>
<name>A0AAD4HA64_9FUNG</name>
<dbReference type="Proteomes" id="UP001194580">
    <property type="component" value="Unassembled WGS sequence"/>
</dbReference>
<reference evidence="2" key="1">
    <citation type="journal article" date="2020" name="Fungal Divers.">
        <title>Resolving the Mortierellaceae phylogeny through synthesis of multi-gene phylogenetics and phylogenomics.</title>
        <authorList>
            <person name="Vandepol N."/>
            <person name="Liber J."/>
            <person name="Desiro A."/>
            <person name="Na H."/>
            <person name="Kennedy M."/>
            <person name="Barry K."/>
            <person name="Grigoriev I.V."/>
            <person name="Miller A.N."/>
            <person name="O'Donnell K."/>
            <person name="Stajich J.E."/>
            <person name="Bonito G."/>
        </authorList>
    </citation>
    <scope>NUCLEOTIDE SEQUENCE</scope>
    <source>
        <strain evidence="2">NRRL 28262</strain>
    </source>
</reference>
<evidence type="ECO:0000256" key="1">
    <source>
        <dbReference type="SAM" id="SignalP"/>
    </source>
</evidence>
<gene>
    <name evidence="2" type="ORF">BGZ95_001328</name>
</gene>
<feature type="signal peptide" evidence="1">
    <location>
        <begin position="1"/>
        <end position="22"/>
    </location>
</feature>
<dbReference type="EMBL" id="JAAAIL010000127">
    <property type="protein sequence ID" value="KAG0279398.1"/>
    <property type="molecule type" value="Genomic_DNA"/>
</dbReference>
<dbReference type="Gene3D" id="2.80.10.50">
    <property type="match status" value="1"/>
</dbReference>
<protein>
    <recommendedName>
        <fullName evidence="4">Ricin B lectin domain-containing protein</fullName>
    </recommendedName>
</protein>
<keyword evidence="3" id="KW-1185">Reference proteome</keyword>
<organism evidence="2 3">
    <name type="scientific">Linnemannia exigua</name>
    <dbReference type="NCBI Taxonomy" id="604196"/>
    <lineage>
        <taxon>Eukaryota</taxon>
        <taxon>Fungi</taxon>
        <taxon>Fungi incertae sedis</taxon>
        <taxon>Mucoromycota</taxon>
        <taxon>Mortierellomycotina</taxon>
        <taxon>Mortierellomycetes</taxon>
        <taxon>Mortierellales</taxon>
        <taxon>Mortierellaceae</taxon>
        <taxon>Linnemannia</taxon>
    </lineage>
</organism>
<comment type="caution">
    <text evidence="2">The sequence shown here is derived from an EMBL/GenBank/DDBJ whole genome shotgun (WGS) entry which is preliminary data.</text>
</comment>
<keyword evidence="1" id="KW-0732">Signal</keyword>
<accession>A0AAD4HA64</accession>
<evidence type="ECO:0000313" key="3">
    <source>
        <dbReference type="Proteomes" id="UP001194580"/>
    </source>
</evidence>
<dbReference type="InterPro" id="IPR035992">
    <property type="entry name" value="Ricin_B-like_lectins"/>
</dbReference>
<dbReference type="SUPFAM" id="SSF50370">
    <property type="entry name" value="Ricin B-like lectins"/>
    <property type="match status" value="1"/>
</dbReference>
<evidence type="ECO:0008006" key="4">
    <source>
        <dbReference type="Google" id="ProtNLM"/>
    </source>
</evidence>
<evidence type="ECO:0000313" key="2">
    <source>
        <dbReference type="EMBL" id="KAG0279398.1"/>
    </source>
</evidence>
<dbReference type="AlphaFoldDB" id="A0AAD4HA64"/>